<keyword evidence="3" id="KW-1185">Reference proteome</keyword>
<evidence type="ECO:0000313" key="2">
    <source>
        <dbReference type="EMBL" id="CAI8616138.1"/>
    </source>
</evidence>
<feature type="compositionally biased region" description="Polar residues" evidence="1">
    <location>
        <begin position="61"/>
        <end position="75"/>
    </location>
</feature>
<evidence type="ECO:0000313" key="3">
    <source>
        <dbReference type="Proteomes" id="UP001157006"/>
    </source>
</evidence>
<dbReference type="EMBL" id="OX451741">
    <property type="protein sequence ID" value="CAI8616138.1"/>
    <property type="molecule type" value="Genomic_DNA"/>
</dbReference>
<accession>A0AAV1B3L9</accession>
<protein>
    <submittedName>
        <fullName evidence="2">Uncharacterized protein</fullName>
    </submittedName>
</protein>
<organism evidence="2 3">
    <name type="scientific">Vicia faba</name>
    <name type="common">Broad bean</name>
    <name type="synonym">Faba vulgaris</name>
    <dbReference type="NCBI Taxonomy" id="3906"/>
    <lineage>
        <taxon>Eukaryota</taxon>
        <taxon>Viridiplantae</taxon>
        <taxon>Streptophyta</taxon>
        <taxon>Embryophyta</taxon>
        <taxon>Tracheophyta</taxon>
        <taxon>Spermatophyta</taxon>
        <taxon>Magnoliopsida</taxon>
        <taxon>eudicotyledons</taxon>
        <taxon>Gunneridae</taxon>
        <taxon>Pentapetalae</taxon>
        <taxon>rosids</taxon>
        <taxon>fabids</taxon>
        <taxon>Fabales</taxon>
        <taxon>Fabaceae</taxon>
        <taxon>Papilionoideae</taxon>
        <taxon>50 kb inversion clade</taxon>
        <taxon>NPAAA clade</taxon>
        <taxon>Hologalegina</taxon>
        <taxon>IRL clade</taxon>
        <taxon>Fabeae</taxon>
        <taxon>Vicia</taxon>
    </lineage>
</organism>
<feature type="compositionally biased region" description="Polar residues" evidence="1">
    <location>
        <begin position="241"/>
        <end position="255"/>
    </location>
</feature>
<reference evidence="2 3" key="1">
    <citation type="submission" date="2023-01" db="EMBL/GenBank/DDBJ databases">
        <authorList>
            <person name="Kreplak J."/>
        </authorList>
    </citation>
    <scope>NUCLEOTIDE SEQUENCE [LARGE SCALE GENOMIC DNA]</scope>
</reference>
<sequence>MTLHACLPNNPTPSSSSTPLCENRDHRRSTSFTVRYSQTQILPPPKSLFFVAQHSTSFRRTSSNQFQTATVNTRSPFPPSIRSGSTPSSSSQRPRLAFVKLRIASHHVLPSALPSFLITLHQQISFISTDSATIHHHAQNYRRNITLPATTDRVPIIPRSGHHANSTVVSLHRFLPLSSFQLLHACLPNNPTPSSSSTPLCENRDHRRSTSFTVRYSQTQILPPPKSLFFVAQHSTSFRRTSSNQFQTATVNTRSPFPPSIRSGSTPSSSSQRPRLAFVKLHIASHHVLPSALPSFLITLHQQISFISTDSATIHHHAQNYRRNITLPATTDRVPIIPRSGHHANSTVVSLHRFLPLSSFQLMFGDVKVEQ</sequence>
<dbReference type="Proteomes" id="UP001157006">
    <property type="component" value="Chromosome 6"/>
</dbReference>
<feature type="region of interest" description="Disordered" evidence="1">
    <location>
        <begin position="61"/>
        <end position="92"/>
    </location>
</feature>
<evidence type="ECO:0000256" key="1">
    <source>
        <dbReference type="SAM" id="MobiDB-lite"/>
    </source>
</evidence>
<feature type="compositionally biased region" description="Low complexity" evidence="1">
    <location>
        <begin position="260"/>
        <end position="272"/>
    </location>
</feature>
<feature type="compositionally biased region" description="Low complexity" evidence="1">
    <location>
        <begin position="8"/>
        <end position="19"/>
    </location>
</feature>
<feature type="region of interest" description="Disordered" evidence="1">
    <location>
        <begin position="1"/>
        <end position="26"/>
    </location>
</feature>
<dbReference type="AlphaFoldDB" id="A0AAV1B3L9"/>
<name>A0AAV1B3L9_VICFA</name>
<gene>
    <name evidence="2" type="ORF">VFH_VI015080</name>
</gene>
<feature type="region of interest" description="Disordered" evidence="1">
    <location>
        <begin position="241"/>
        <end position="272"/>
    </location>
</feature>
<proteinExistence type="predicted"/>
<feature type="compositionally biased region" description="Low complexity" evidence="1">
    <location>
        <begin position="80"/>
        <end position="92"/>
    </location>
</feature>